<feature type="non-terminal residue" evidence="2">
    <location>
        <position position="1"/>
    </location>
</feature>
<protein>
    <submittedName>
        <fullName evidence="2">Uncharacterized protein</fullName>
    </submittedName>
</protein>
<sequence length="68" mass="7101">ATRVSATRHVLQPKGSPVPPSRRSTGLLLQPPTGLVLGASGGSGSKKISAFEPNSNASCPNSRHRRRN</sequence>
<reference evidence="2" key="1">
    <citation type="submission" date="2020-05" db="EMBL/GenBank/DDBJ databases">
        <title>Phylogenomic resolution of chytrid fungi.</title>
        <authorList>
            <person name="Stajich J.E."/>
            <person name="Amses K."/>
            <person name="Simmons R."/>
            <person name="Seto K."/>
            <person name="Myers J."/>
            <person name="Bonds A."/>
            <person name="Quandt C.A."/>
            <person name="Barry K."/>
            <person name="Liu P."/>
            <person name="Grigoriev I."/>
            <person name="Longcore J.E."/>
            <person name="James T.Y."/>
        </authorList>
    </citation>
    <scope>NUCLEOTIDE SEQUENCE</scope>
    <source>
        <strain evidence="2">JEL0513</strain>
    </source>
</reference>
<organism evidence="2 3">
    <name type="scientific">Physocladia obscura</name>
    <dbReference type="NCBI Taxonomy" id="109957"/>
    <lineage>
        <taxon>Eukaryota</taxon>
        <taxon>Fungi</taxon>
        <taxon>Fungi incertae sedis</taxon>
        <taxon>Chytridiomycota</taxon>
        <taxon>Chytridiomycota incertae sedis</taxon>
        <taxon>Chytridiomycetes</taxon>
        <taxon>Chytridiales</taxon>
        <taxon>Chytriomycetaceae</taxon>
        <taxon>Physocladia</taxon>
    </lineage>
</organism>
<keyword evidence="3" id="KW-1185">Reference proteome</keyword>
<evidence type="ECO:0000313" key="2">
    <source>
        <dbReference type="EMBL" id="KAJ3083188.1"/>
    </source>
</evidence>
<gene>
    <name evidence="2" type="ORF">HK100_009514</name>
</gene>
<comment type="caution">
    <text evidence="2">The sequence shown here is derived from an EMBL/GenBank/DDBJ whole genome shotgun (WGS) entry which is preliminary data.</text>
</comment>
<dbReference type="Proteomes" id="UP001211907">
    <property type="component" value="Unassembled WGS sequence"/>
</dbReference>
<dbReference type="EMBL" id="JADGJH010004900">
    <property type="protein sequence ID" value="KAJ3083188.1"/>
    <property type="molecule type" value="Genomic_DNA"/>
</dbReference>
<accession>A0AAD5X7B6</accession>
<name>A0AAD5X7B6_9FUNG</name>
<feature type="compositionally biased region" description="Polar residues" evidence="1">
    <location>
        <begin position="52"/>
        <end position="61"/>
    </location>
</feature>
<evidence type="ECO:0000256" key="1">
    <source>
        <dbReference type="SAM" id="MobiDB-lite"/>
    </source>
</evidence>
<dbReference type="AlphaFoldDB" id="A0AAD5X7B6"/>
<evidence type="ECO:0000313" key="3">
    <source>
        <dbReference type="Proteomes" id="UP001211907"/>
    </source>
</evidence>
<proteinExistence type="predicted"/>
<feature type="region of interest" description="Disordered" evidence="1">
    <location>
        <begin position="1"/>
        <end position="68"/>
    </location>
</feature>
<feature type="non-terminal residue" evidence="2">
    <location>
        <position position="68"/>
    </location>
</feature>